<comment type="caution">
    <text evidence="4">The sequence shown here is derived from an EMBL/GenBank/DDBJ whole genome shotgun (WGS) entry which is preliminary data.</text>
</comment>
<name>A0A9P3PLG2_LYOSH</name>
<organism evidence="4 5">
    <name type="scientific">Lyophyllum shimeji</name>
    <name type="common">Hon-shimeji</name>
    <name type="synonym">Tricholoma shimeji</name>
    <dbReference type="NCBI Taxonomy" id="47721"/>
    <lineage>
        <taxon>Eukaryota</taxon>
        <taxon>Fungi</taxon>
        <taxon>Dikarya</taxon>
        <taxon>Basidiomycota</taxon>
        <taxon>Agaricomycotina</taxon>
        <taxon>Agaricomycetes</taxon>
        <taxon>Agaricomycetidae</taxon>
        <taxon>Agaricales</taxon>
        <taxon>Tricholomatineae</taxon>
        <taxon>Lyophyllaceae</taxon>
        <taxon>Lyophyllum</taxon>
    </lineage>
</organism>
<evidence type="ECO:0000313" key="3">
    <source>
        <dbReference type="EMBL" id="GLB37441.1"/>
    </source>
</evidence>
<feature type="compositionally biased region" description="Polar residues" evidence="1">
    <location>
        <begin position="77"/>
        <end position="90"/>
    </location>
</feature>
<dbReference type="InterPro" id="IPR045341">
    <property type="entry name" value="DUF6532"/>
</dbReference>
<evidence type="ECO:0000259" key="2">
    <source>
        <dbReference type="Pfam" id="PF20149"/>
    </source>
</evidence>
<feature type="compositionally biased region" description="Low complexity" evidence="1">
    <location>
        <begin position="130"/>
        <end position="143"/>
    </location>
</feature>
<sequence>MTSADAIPDEGYTRDQDEDQPQRPSSLLTTLNLGSLETYNYPYSFAQHPSSDASSAVTAAPVAYHNTTHRTPPGSFSGLSSHTYAASQPTTMGPYSEEMWLQPLQMAPNPQPYLAAPTYSVDETFDEHPAGGPRPSAAPAGFGLPAHLGSAHASRPLRPMEQSRGLATIADSVIHTTASYDVLDVSQGRRHAAMPPTPPMPRPLSSPVEPSLGHHTSAGLPVQTYEQVNIDQWIAASKKLVYEEILNSNAMPSNNQMILKDKLTAAARLLNYDVETLQADRKKWKKAMKPVGDALSHLRHIFKDAAEALVLDIYPLRLPEDQIGIRSVKDYRMEKVAELLHNEEYLHRSGSERGWFSHPAISHVIHRALYEKLDNNLGHVYIKHGIPSATMALAAVSLNFALKAYKDDGCHVARNFSMDAMRPLYEKFLLDIRNIQRDETEREDYEKICLLIHLCGLDNRYAN</sequence>
<feature type="region of interest" description="Disordered" evidence="1">
    <location>
        <begin position="65"/>
        <end position="90"/>
    </location>
</feature>
<feature type="domain" description="DUF6532" evidence="2">
    <location>
        <begin position="241"/>
        <end position="433"/>
    </location>
</feature>
<feature type="region of interest" description="Disordered" evidence="1">
    <location>
        <begin position="1"/>
        <end position="26"/>
    </location>
</feature>
<gene>
    <name evidence="3" type="ORF">LshimejAT787_0404920</name>
    <name evidence="4" type="ORF">LshimejAT787_0405230</name>
</gene>
<dbReference type="EMBL" id="BRPK01000004">
    <property type="protein sequence ID" value="GLB37472.1"/>
    <property type="molecule type" value="Genomic_DNA"/>
</dbReference>
<feature type="region of interest" description="Disordered" evidence="1">
    <location>
        <begin position="190"/>
        <end position="213"/>
    </location>
</feature>
<accession>A0A9P3PLG2</accession>
<dbReference type="Pfam" id="PF20149">
    <property type="entry name" value="DUF6532"/>
    <property type="match status" value="1"/>
</dbReference>
<evidence type="ECO:0000313" key="5">
    <source>
        <dbReference type="Proteomes" id="UP001063166"/>
    </source>
</evidence>
<dbReference type="EMBL" id="BRPK01000004">
    <property type="protein sequence ID" value="GLB37441.1"/>
    <property type="molecule type" value="Genomic_DNA"/>
</dbReference>
<proteinExistence type="predicted"/>
<feature type="compositionally biased region" description="Pro residues" evidence="1">
    <location>
        <begin position="195"/>
        <end position="204"/>
    </location>
</feature>
<reference evidence="4" key="1">
    <citation type="submission" date="2022-07" db="EMBL/GenBank/DDBJ databases">
        <title>The genome of Lyophyllum shimeji provides insight into the initial evolution of ectomycorrhizal fungal genome.</title>
        <authorList>
            <person name="Kobayashi Y."/>
            <person name="Shibata T."/>
            <person name="Hirakawa H."/>
            <person name="Shigenobu S."/>
            <person name="Nishiyama T."/>
            <person name="Yamada A."/>
            <person name="Hasebe M."/>
            <person name="Kawaguchi M."/>
        </authorList>
    </citation>
    <scope>NUCLEOTIDE SEQUENCE</scope>
    <source>
        <strain evidence="4">AT787</strain>
    </source>
</reference>
<evidence type="ECO:0000313" key="4">
    <source>
        <dbReference type="EMBL" id="GLB37472.1"/>
    </source>
</evidence>
<dbReference type="AlphaFoldDB" id="A0A9P3PLG2"/>
<feature type="region of interest" description="Disordered" evidence="1">
    <location>
        <begin position="126"/>
        <end position="158"/>
    </location>
</feature>
<protein>
    <recommendedName>
        <fullName evidence="2">DUF6532 domain-containing protein</fullName>
    </recommendedName>
</protein>
<dbReference type="Proteomes" id="UP001063166">
    <property type="component" value="Unassembled WGS sequence"/>
</dbReference>
<evidence type="ECO:0000256" key="1">
    <source>
        <dbReference type="SAM" id="MobiDB-lite"/>
    </source>
</evidence>
<keyword evidence="5" id="KW-1185">Reference proteome</keyword>